<evidence type="ECO:0000313" key="9">
    <source>
        <dbReference type="EMBL" id="KAL1117597.1"/>
    </source>
</evidence>
<protein>
    <recommendedName>
        <fullName evidence="3">Conserved oligomeric Golgi complex subunit 1</fullName>
    </recommendedName>
</protein>
<keyword evidence="8" id="KW-0175">Coiled coil</keyword>
<comment type="similarity">
    <text evidence="2">Belongs to the COG1 family.</text>
</comment>
<proteinExistence type="inferred from homology"/>
<keyword evidence="10" id="KW-1185">Reference proteome</keyword>
<sequence length="271" mass="30246">MPGLQVLEVEPDKLFEKYTVSEIESLQKSINDEIERKREELRTLVGERYRDLIEAADTIADMKILSEQVIGDVECMNTALAQLQKKHCVRQPTTVSKPSRAVGSNCTVEDEIAAQIKLLVDLPEFAWNCIESGDYVTAAQLFLLARHVKTGFSVDKALKDVSSNLTVLEQLWSMISHFPATILKAVEADLLKTDLCPKETCSCLVGTALLENSSLVSKYLSVRSRALTETLTKTDDVRSGILSSHSVVVNTMYSLQHCFIGILFHVFKFMT</sequence>
<feature type="coiled-coil region" evidence="8">
    <location>
        <begin position="20"/>
        <end position="47"/>
    </location>
</feature>
<dbReference type="InterPro" id="IPR033370">
    <property type="entry name" value="COG1"/>
</dbReference>
<dbReference type="AlphaFoldDB" id="A0ABD0Y304"/>
<dbReference type="PANTHER" id="PTHR31658">
    <property type="entry name" value="CONSERVED OLIGOMERIC GOLGI COMPLEX SUBUNIT 1"/>
    <property type="match status" value="1"/>
</dbReference>
<accession>A0ABD0Y304</accession>
<dbReference type="Pfam" id="PF08700">
    <property type="entry name" value="VPS51_Exo84_N"/>
    <property type="match status" value="1"/>
</dbReference>
<evidence type="ECO:0000256" key="2">
    <source>
        <dbReference type="ARBA" id="ARBA00006653"/>
    </source>
</evidence>
<organism evidence="9 10">
    <name type="scientific">Ranatra chinensis</name>
    <dbReference type="NCBI Taxonomy" id="642074"/>
    <lineage>
        <taxon>Eukaryota</taxon>
        <taxon>Metazoa</taxon>
        <taxon>Ecdysozoa</taxon>
        <taxon>Arthropoda</taxon>
        <taxon>Hexapoda</taxon>
        <taxon>Insecta</taxon>
        <taxon>Pterygota</taxon>
        <taxon>Neoptera</taxon>
        <taxon>Paraneoptera</taxon>
        <taxon>Hemiptera</taxon>
        <taxon>Heteroptera</taxon>
        <taxon>Panheteroptera</taxon>
        <taxon>Nepomorpha</taxon>
        <taxon>Nepidae</taxon>
        <taxon>Ranatrinae</taxon>
        <taxon>Ranatra</taxon>
    </lineage>
</organism>
<keyword evidence="4" id="KW-0813">Transport</keyword>
<evidence type="ECO:0000256" key="1">
    <source>
        <dbReference type="ARBA" id="ARBA00004395"/>
    </source>
</evidence>
<comment type="subcellular location">
    <subcellularLocation>
        <location evidence="1">Golgi apparatus membrane</location>
        <topology evidence="1">Peripheral membrane protein</topology>
    </subcellularLocation>
</comment>
<dbReference type="GO" id="GO:0000139">
    <property type="term" value="C:Golgi membrane"/>
    <property type="evidence" value="ECO:0007669"/>
    <property type="project" value="UniProtKB-SubCell"/>
</dbReference>
<keyword evidence="6" id="KW-0333">Golgi apparatus</keyword>
<name>A0ABD0Y304_9HEMI</name>
<evidence type="ECO:0000256" key="4">
    <source>
        <dbReference type="ARBA" id="ARBA00022448"/>
    </source>
</evidence>
<dbReference type="PANTHER" id="PTHR31658:SF0">
    <property type="entry name" value="CONSERVED OLIGOMERIC GOLGI COMPLEX SUBUNIT 1"/>
    <property type="match status" value="1"/>
</dbReference>
<evidence type="ECO:0000256" key="3">
    <source>
        <dbReference type="ARBA" id="ARBA00020978"/>
    </source>
</evidence>
<dbReference type="EMBL" id="JBFDAA010000015">
    <property type="protein sequence ID" value="KAL1117597.1"/>
    <property type="molecule type" value="Genomic_DNA"/>
</dbReference>
<evidence type="ECO:0000256" key="8">
    <source>
        <dbReference type="SAM" id="Coils"/>
    </source>
</evidence>
<evidence type="ECO:0000313" key="10">
    <source>
        <dbReference type="Proteomes" id="UP001558652"/>
    </source>
</evidence>
<dbReference type="GO" id="GO:0015031">
    <property type="term" value="P:protein transport"/>
    <property type="evidence" value="ECO:0007669"/>
    <property type="project" value="UniProtKB-KW"/>
</dbReference>
<gene>
    <name evidence="9" type="ORF">AAG570_003912</name>
</gene>
<keyword evidence="7" id="KW-0472">Membrane</keyword>
<reference evidence="9 10" key="1">
    <citation type="submission" date="2024-07" db="EMBL/GenBank/DDBJ databases">
        <title>Chromosome-level genome assembly of the water stick insect Ranatra chinensis (Heteroptera: Nepidae).</title>
        <authorList>
            <person name="Liu X."/>
        </authorList>
    </citation>
    <scope>NUCLEOTIDE SEQUENCE [LARGE SCALE GENOMIC DNA]</scope>
    <source>
        <strain evidence="9">Cailab_2021Rc</strain>
        <tissue evidence="9">Muscle</tissue>
    </source>
</reference>
<dbReference type="Proteomes" id="UP001558652">
    <property type="component" value="Unassembled WGS sequence"/>
</dbReference>
<evidence type="ECO:0000256" key="7">
    <source>
        <dbReference type="ARBA" id="ARBA00023136"/>
    </source>
</evidence>
<evidence type="ECO:0000256" key="6">
    <source>
        <dbReference type="ARBA" id="ARBA00023034"/>
    </source>
</evidence>
<comment type="caution">
    <text evidence="9">The sequence shown here is derived from an EMBL/GenBank/DDBJ whole genome shotgun (WGS) entry which is preliminary data.</text>
</comment>
<keyword evidence="5" id="KW-0653">Protein transport</keyword>
<evidence type="ECO:0000256" key="5">
    <source>
        <dbReference type="ARBA" id="ARBA00022927"/>
    </source>
</evidence>